<accession>A0A2S5DMB5</accession>
<sequence>MGTFERAAIVPLTANELVQARQIIAFGGVCVAHIQRQMQIGWNRAADLAEAIVGFDDLPEVAKSRYGQPRTT</sequence>
<comment type="caution">
    <text evidence="1">The sequence shown here is derived from an EMBL/GenBank/DDBJ whole genome shotgun (WGS) entry which is preliminary data.</text>
</comment>
<evidence type="ECO:0000313" key="2">
    <source>
        <dbReference type="Proteomes" id="UP000238655"/>
    </source>
</evidence>
<name>A0A2S5DMB5_9BURK</name>
<dbReference type="AlphaFoldDB" id="A0A2S5DMB5"/>
<dbReference type="EMBL" id="PQVP01000006">
    <property type="protein sequence ID" value="POZ80233.1"/>
    <property type="molecule type" value="Genomic_DNA"/>
</dbReference>
<dbReference type="RefSeq" id="WP_059896831.1">
    <property type="nucleotide sequence ID" value="NZ_PQVP01000006.1"/>
</dbReference>
<evidence type="ECO:0000313" key="1">
    <source>
        <dbReference type="EMBL" id="POZ80233.1"/>
    </source>
</evidence>
<protein>
    <submittedName>
        <fullName evidence="1">Uncharacterized protein</fullName>
    </submittedName>
</protein>
<proteinExistence type="predicted"/>
<reference evidence="1 2" key="1">
    <citation type="submission" date="2018-01" db="EMBL/GenBank/DDBJ databases">
        <title>Successful Treatment of Persistent Burkholderia cepacia Bacteremia with Ceftazidime-Avibactam.</title>
        <authorList>
            <person name="Tamma P."/>
            <person name="Fan Y."/>
            <person name="Bergman Y."/>
            <person name="Sick-Samuels A."/>
            <person name="Hsu A."/>
            <person name="Timp W."/>
            <person name="Simner P."/>
        </authorList>
    </citation>
    <scope>NUCLEOTIDE SEQUENCE [LARGE SCALE GENOMIC DNA]</scope>
    <source>
        <strain evidence="1 2">170816</strain>
    </source>
</reference>
<gene>
    <name evidence="1" type="ORF">C3743_40375</name>
</gene>
<organism evidence="1 2">
    <name type="scientific">Burkholderia contaminans</name>
    <dbReference type="NCBI Taxonomy" id="488447"/>
    <lineage>
        <taxon>Bacteria</taxon>
        <taxon>Pseudomonadati</taxon>
        <taxon>Pseudomonadota</taxon>
        <taxon>Betaproteobacteria</taxon>
        <taxon>Burkholderiales</taxon>
        <taxon>Burkholderiaceae</taxon>
        <taxon>Burkholderia</taxon>
        <taxon>Burkholderia cepacia complex</taxon>
    </lineage>
</organism>
<dbReference type="Proteomes" id="UP000238655">
    <property type="component" value="Unassembled WGS sequence"/>
</dbReference>